<protein>
    <submittedName>
        <fullName evidence="2">Polyphosphate polymerase domain-containing protein</fullName>
    </submittedName>
</protein>
<dbReference type="Gene3D" id="3.20.100.30">
    <property type="entry name" value="VTC, catalytic tunnel domain"/>
    <property type="match status" value="1"/>
</dbReference>
<accession>A0A9D1A4K3</accession>
<dbReference type="Proteomes" id="UP000824250">
    <property type="component" value="Unassembled WGS sequence"/>
</dbReference>
<evidence type="ECO:0000313" key="3">
    <source>
        <dbReference type="Proteomes" id="UP000824250"/>
    </source>
</evidence>
<reference evidence="2" key="2">
    <citation type="journal article" date="2021" name="PeerJ">
        <title>Extensive microbial diversity within the chicken gut microbiome revealed by metagenomics and culture.</title>
        <authorList>
            <person name="Gilroy R."/>
            <person name="Ravi A."/>
            <person name="Getino M."/>
            <person name="Pursley I."/>
            <person name="Horton D.L."/>
            <person name="Alikhan N.F."/>
            <person name="Baker D."/>
            <person name="Gharbi K."/>
            <person name="Hall N."/>
            <person name="Watson M."/>
            <person name="Adriaenssens E.M."/>
            <person name="Foster-Nyarko E."/>
            <person name="Jarju S."/>
            <person name="Secka A."/>
            <person name="Antonio M."/>
            <person name="Oren A."/>
            <person name="Chaudhuri R.R."/>
            <person name="La Ragione R."/>
            <person name="Hildebrand F."/>
            <person name="Pallen M.J."/>
        </authorList>
    </citation>
    <scope>NUCLEOTIDE SEQUENCE</scope>
    <source>
        <strain evidence="2">CHK180-2868</strain>
    </source>
</reference>
<dbReference type="InterPro" id="IPR042267">
    <property type="entry name" value="VTC_sf"/>
</dbReference>
<sequence>MVQLRKIFGWNSDKSLVYKARTFRNEWKYYLSLWDCQVLRERFQAVMQRDPYAKGGVYILRSLYFDDYWDSSYQDKMSGVNHRKKYRIRIYNYSDSSIKLERKIKEGNYIYKESASLTREEYERIMEGKYEFLLNHPNQLCREFYYECTVHVMRPKLIVDYEREPFILPEGNVRITFDRDIRAGAPEQDIFNPELPSYEVFPYEMLVMEVKFTEFLPQYIKEVLPPGEQEFSAISKYTLSYDRIYHRTDALHLVSKSEKSW</sequence>
<dbReference type="Pfam" id="PF09359">
    <property type="entry name" value="VTC"/>
    <property type="match status" value="1"/>
</dbReference>
<feature type="domain" description="VTC" evidence="1">
    <location>
        <begin position="24"/>
        <end position="242"/>
    </location>
</feature>
<reference evidence="2" key="1">
    <citation type="submission" date="2020-10" db="EMBL/GenBank/DDBJ databases">
        <authorList>
            <person name="Gilroy R."/>
        </authorList>
    </citation>
    <scope>NUCLEOTIDE SEQUENCE</scope>
    <source>
        <strain evidence="2">CHK180-2868</strain>
    </source>
</reference>
<dbReference type="AlphaFoldDB" id="A0A9D1A4K3"/>
<evidence type="ECO:0000259" key="1">
    <source>
        <dbReference type="Pfam" id="PF09359"/>
    </source>
</evidence>
<dbReference type="EMBL" id="DVGC01000036">
    <property type="protein sequence ID" value="HIR05621.1"/>
    <property type="molecule type" value="Genomic_DNA"/>
</dbReference>
<evidence type="ECO:0000313" key="2">
    <source>
        <dbReference type="EMBL" id="HIR05621.1"/>
    </source>
</evidence>
<name>A0A9D1A4K3_9FIRM</name>
<dbReference type="GO" id="GO:0006799">
    <property type="term" value="P:polyphosphate biosynthetic process"/>
    <property type="evidence" value="ECO:0007669"/>
    <property type="project" value="UniProtKB-ARBA"/>
</dbReference>
<organism evidence="2 3">
    <name type="scientific">Candidatus Copromonas faecavium</name>
    <name type="common">nom. illeg.</name>
    <dbReference type="NCBI Taxonomy" id="2840740"/>
    <lineage>
        <taxon>Bacteria</taxon>
        <taxon>Bacillati</taxon>
        <taxon>Bacillota</taxon>
        <taxon>Clostridia</taxon>
        <taxon>Lachnospirales</taxon>
        <taxon>Lachnospiraceae</taxon>
        <taxon>Candidatus Copromonas (nom. illeg.)</taxon>
    </lineage>
</organism>
<comment type="caution">
    <text evidence="2">The sequence shown here is derived from an EMBL/GenBank/DDBJ whole genome shotgun (WGS) entry which is preliminary data.</text>
</comment>
<proteinExistence type="predicted"/>
<dbReference type="CDD" id="cd07750">
    <property type="entry name" value="PolyPPase_VTC_like"/>
    <property type="match status" value="1"/>
</dbReference>
<dbReference type="InterPro" id="IPR018966">
    <property type="entry name" value="VTC_domain"/>
</dbReference>
<gene>
    <name evidence="2" type="ORF">IAB28_06610</name>
</gene>